<dbReference type="GO" id="GO:0015888">
    <property type="term" value="P:thiamine transport"/>
    <property type="evidence" value="ECO:0007669"/>
    <property type="project" value="InterPro"/>
</dbReference>
<proteinExistence type="predicted"/>
<keyword evidence="1" id="KW-0732">Signal</keyword>
<feature type="region of interest" description="Disordered" evidence="2">
    <location>
        <begin position="31"/>
        <end position="50"/>
    </location>
</feature>
<dbReference type="GO" id="GO:0030288">
    <property type="term" value="C:outer membrane-bounded periplasmic space"/>
    <property type="evidence" value="ECO:0007669"/>
    <property type="project" value="TreeGrafter"/>
</dbReference>
<evidence type="ECO:0000256" key="1">
    <source>
        <dbReference type="ARBA" id="ARBA00022729"/>
    </source>
</evidence>
<dbReference type="GO" id="GO:0030975">
    <property type="term" value="F:thiamine binding"/>
    <property type="evidence" value="ECO:0007669"/>
    <property type="project" value="InterPro"/>
</dbReference>
<evidence type="ECO:0000256" key="2">
    <source>
        <dbReference type="SAM" id="MobiDB-lite"/>
    </source>
</evidence>
<organism evidence="5">
    <name type="scientific">freshwater metagenome</name>
    <dbReference type="NCBI Taxonomy" id="449393"/>
    <lineage>
        <taxon>unclassified sequences</taxon>
        <taxon>metagenomes</taxon>
        <taxon>ecological metagenomes</taxon>
    </lineage>
</organism>
<evidence type="ECO:0000313" key="3">
    <source>
        <dbReference type="EMBL" id="CAB4603163.1"/>
    </source>
</evidence>
<accession>A0A6J7P9R4</accession>
<protein>
    <submittedName>
        <fullName evidence="5">Unannotated protein</fullName>
    </submittedName>
</protein>
<dbReference type="EMBL" id="CAEZWU010000006">
    <property type="protein sequence ID" value="CAB4657988.1"/>
    <property type="molecule type" value="Genomic_DNA"/>
</dbReference>
<evidence type="ECO:0000313" key="5">
    <source>
        <dbReference type="EMBL" id="CAB4999522.1"/>
    </source>
</evidence>
<dbReference type="AlphaFoldDB" id="A0A6J7P9R4"/>
<dbReference type="Gene3D" id="3.40.190.10">
    <property type="entry name" value="Periplasmic binding protein-like II"/>
    <property type="match status" value="2"/>
</dbReference>
<dbReference type="EMBL" id="CAEZUN010000091">
    <property type="protein sequence ID" value="CAB4603163.1"/>
    <property type="molecule type" value="Genomic_DNA"/>
</dbReference>
<name>A0A6J7P9R4_9ZZZZ</name>
<dbReference type="InterPro" id="IPR005948">
    <property type="entry name" value="ThiB-like"/>
</dbReference>
<dbReference type="PANTHER" id="PTHR30006">
    <property type="entry name" value="THIAMINE-BINDING PERIPLASMIC PROTEIN-RELATED"/>
    <property type="match status" value="1"/>
</dbReference>
<dbReference type="EMBL" id="CAFBOV010000128">
    <property type="protein sequence ID" value="CAB4999522.1"/>
    <property type="molecule type" value="Genomic_DNA"/>
</dbReference>
<dbReference type="SUPFAM" id="SSF53850">
    <property type="entry name" value="Periplasmic binding protein-like II"/>
    <property type="match status" value="1"/>
</dbReference>
<dbReference type="NCBIfam" id="TIGR01254">
    <property type="entry name" value="sfuA"/>
    <property type="match status" value="1"/>
</dbReference>
<evidence type="ECO:0000313" key="4">
    <source>
        <dbReference type="EMBL" id="CAB4657988.1"/>
    </source>
</evidence>
<sequence length="373" mass="40630">MSMSVNKKYFKNLILGIVLLAAVSSACGKGSTNTDSSTDQTQTSSQSESSDPITLTLLAYDSFTPSENIFDDFTLETGVKVEIALGGDAGELVTKASLTAGNPQGDVLWGVDNTLLSRAIDADIFSAYKTKNINELDETARNLVSENQVSPVDTGDVCINYDVKWFTDRKIAPPLTLRALTSANYANLLVVPSPISSSPGLAFMLATIAEFGESGWGEYWQQLKQNGLLVVDGWNEAYYTEFSGSSGKGDRPIVVSYGSSPPAEMIYASPKPDTAPTAVAALTCYRQIEFAGVLRGTKHEREAQLLIDYLTGVKFQEDLPLTLFVYPANTKAKLPAEFLKYSLRPELPLQLDPKLIAERRTAWLDTFTDTVLR</sequence>
<reference evidence="5" key="1">
    <citation type="submission" date="2020-05" db="EMBL/GenBank/DDBJ databases">
        <authorList>
            <person name="Chiriac C."/>
            <person name="Salcher M."/>
            <person name="Ghai R."/>
            <person name="Kavagutti S V."/>
        </authorList>
    </citation>
    <scope>NUCLEOTIDE SEQUENCE</scope>
</reference>
<dbReference type="PROSITE" id="PS51257">
    <property type="entry name" value="PROKAR_LIPOPROTEIN"/>
    <property type="match status" value="1"/>
</dbReference>
<dbReference type="PANTHER" id="PTHR30006:SF2">
    <property type="entry name" value="ABC TRANSPORTER SUBSTRATE-BINDING PROTEIN"/>
    <property type="match status" value="1"/>
</dbReference>
<gene>
    <name evidence="3" type="ORF">UFOPK1826_00814</name>
    <name evidence="4" type="ORF">UFOPK2292_00077</name>
    <name evidence="5" type="ORF">UFOPK4020_00729</name>
</gene>
<dbReference type="GO" id="GO:0030976">
    <property type="term" value="F:thiamine pyrophosphate binding"/>
    <property type="evidence" value="ECO:0007669"/>
    <property type="project" value="TreeGrafter"/>
</dbReference>
<dbReference type="Pfam" id="PF13343">
    <property type="entry name" value="SBP_bac_6"/>
    <property type="match status" value="1"/>
</dbReference>